<proteinExistence type="predicted"/>
<dbReference type="AlphaFoldDB" id="M2Y3H8"/>
<dbReference type="EMBL" id="KB446540">
    <property type="protein sequence ID" value="EME42864.1"/>
    <property type="molecule type" value="Genomic_DNA"/>
</dbReference>
<dbReference type="Proteomes" id="UP000016933">
    <property type="component" value="Unassembled WGS sequence"/>
</dbReference>
<accession>M2Y3H8</accession>
<dbReference type="HOGENOM" id="CLU_2223213_0_0_1"/>
<sequence length="106" mass="11587">MRSWRSAGDLQSQGKAWSCRVHNESRCGRSLTACQAEGGHFTRASVANMCGTVEAAWQGDDGPETVRRASVCTDAYYGSHQTCTDFEWSRTESGSSPEQTFSCLLP</sequence>
<reference evidence="1 2" key="2">
    <citation type="journal article" date="2012" name="PLoS Pathog.">
        <title>Diverse lifestyles and strategies of plant pathogenesis encoded in the genomes of eighteen Dothideomycetes fungi.</title>
        <authorList>
            <person name="Ohm R.A."/>
            <person name="Feau N."/>
            <person name="Henrissat B."/>
            <person name="Schoch C.L."/>
            <person name="Horwitz B.A."/>
            <person name="Barry K.W."/>
            <person name="Condon B.J."/>
            <person name="Copeland A.C."/>
            <person name="Dhillon B."/>
            <person name="Glaser F."/>
            <person name="Hesse C.N."/>
            <person name="Kosti I."/>
            <person name="LaButti K."/>
            <person name="Lindquist E.A."/>
            <person name="Lucas S."/>
            <person name="Salamov A.A."/>
            <person name="Bradshaw R.E."/>
            <person name="Ciuffetti L."/>
            <person name="Hamelin R.C."/>
            <person name="Kema G.H.J."/>
            <person name="Lawrence C."/>
            <person name="Scott J.A."/>
            <person name="Spatafora J.W."/>
            <person name="Turgeon B.G."/>
            <person name="de Wit P.J.G.M."/>
            <person name="Zhong S."/>
            <person name="Goodwin S.B."/>
            <person name="Grigoriev I.V."/>
        </authorList>
    </citation>
    <scope>NUCLEOTIDE SEQUENCE [LARGE SCALE GENOMIC DNA]</scope>
    <source>
        <strain evidence="2">NZE10 / CBS 128990</strain>
    </source>
</reference>
<evidence type="ECO:0000313" key="1">
    <source>
        <dbReference type="EMBL" id="EME42864.1"/>
    </source>
</evidence>
<reference evidence="2" key="1">
    <citation type="journal article" date="2012" name="PLoS Genet.">
        <title>The genomes of the fungal plant pathogens Cladosporium fulvum and Dothistroma septosporum reveal adaptation to different hosts and lifestyles but also signatures of common ancestry.</title>
        <authorList>
            <person name="de Wit P.J.G.M."/>
            <person name="van der Burgt A."/>
            <person name="Oekmen B."/>
            <person name="Stergiopoulos I."/>
            <person name="Abd-Elsalam K.A."/>
            <person name="Aerts A.L."/>
            <person name="Bahkali A.H."/>
            <person name="Beenen H.G."/>
            <person name="Chettri P."/>
            <person name="Cox M.P."/>
            <person name="Datema E."/>
            <person name="de Vries R.P."/>
            <person name="Dhillon B."/>
            <person name="Ganley A.R."/>
            <person name="Griffiths S.A."/>
            <person name="Guo Y."/>
            <person name="Hamelin R.C."/>
            <person name="Henrissat B."/>
            <person name="Kabir M.S."/>
            <person name="Jashni M.K."/>
            <person name="Kema G."/>
            <person name="Klaubauf S."/>
            <person name="Lapidus A."/>
            <person name="Levasseur A."/>
            <person name="Lindquist E."/>
            <person name="Mehrabi R."/>
            <person name="Ohm R.A."/>
            <person name="Owen T.J."/>
            <person name="Salamov A."/>
            <person name="Schwelm A."/>
            <person name="Schijlen E."/>
            <person name="Sun H."/>
            <person name="van den Burg H.A."/>
            <person name="van Ham R.C.H.J."/>
            <person name="Zhang S."/>
            <person name="Goodwin S.B."/>
            <person name="Grigoriev I.V."/>
            <person name="Collemare J."/>
            <person name="Bradshaw R.E."/>
        </authorList>
    </citation>
    <scope>NUCLEOTIDE SEQUENCE [LARGE SCALE GENOMIC DNA]</scope>
    <source>
        <strain evidence="2">NZE10 / CBS 128990</strain>
    </source>
</reference>
<evidence type="ECO:0000313" key="2">
    <source>
        <dbReference type="Proteomes" id="UP000016933"/>
    </source>
</evidence>
<name>M2Y3H8_DOTSN</name>
<protein>
    <submittedName>
        <fullName evidence="1">Uncharacterized protein</fullName>
    </submittedName>
</protein>
<keyword evidence="2" id="KW-1185">Reference proteome</keyword>
<organism evidence="1 2">
    <name type="scientific">Dothistroma septosporum (strain NZE10 / CBS 128990)</name>
    <name type="common">Red band needle blight fungus</name>
    <name type="synonym">Mycosphaerella pini</name>
    <dbReference type="NCBI Taxonomy" id="675120"/>
    <lineage>
        <taxon>Eukaryota</taxon>
        <taxon>Fungi</taxon>
        <taxon>Dikarya</taxon>
        <taxon>Ascomycota</taxon>
        <taxon>Pezizomycotina</taxon>
        <taxon>Dothideomycetes</taxon>
        <taxon>Dothideomycetidae</taxon>
        <taxon>Mycosphaerellales</taxon>
        <taxon>Mycosphaerellaceae</taxon>
        <taxon>Dothistroma</taxon>
    </lineage>
</organism>
<gene>
    <name evidence="1" type="ORF">DOTSEDRAFT_72338</name>
</gene>